<dbReference type="EMBL" id="HE573026">
    <property type="protein sequence ID" value="CCC52293.1"/>
    <property type="molecule type" value="Genomic_DNA"/>
</dbReference>
<feature type="compositionally biased region" description="Basic and acidic residues" evidence="3">
    <location>
        <begin position="151"/>
        <end position="166"/>
    </location>
</feature>
<dbReference type="AlphaFoldDB" id="G0U4C9"/>
<dbReference type="SUPFAM" id="SSF54928">
    <property type="entry name" value="RNA-binding domain, RBD"/>
    <property type="match status" value="1"/>
</dbReference>
<dbReference type="Gene3D" id="3.30.70.330">
    <property type="match status" value="1"/>
</dbReference>
<dbReference type="GO" id="GO:1990904">
    <property type="term" value="C:ribonucleoprotein complex"/>
    <property type="evidence" value="ECO:0007669"/>
    <property type="project" value="TreeGrafter"/>
</dbReference>
<feature type="domain" description="RRM" evidence="4">
    <location>
        <begin position="361"/>
        <end position="453"/>
    </location>
</feature>
<dbReference type="PROSITE" id="PS50177">
    <property type="entry name" value="NTF2_DOMAIN"/>
    <property type="match status" value="1"/>
</dbReference>
<dbReference type="InterPro" id="IPR039539">
    <property type="entry name" value="Ras_GTPase_bind_prot"/>
</dbReference>
<evidence type="ECO:0000259" key="5">
    <source>
        <dbReference type="PROSITE" id="PS50177"/>
    </source>
</evidence>
<dbReference type="InterPro" id="IPR000504">
    <property type="entry name" value="RRM_dom"/>
</dbReference>
<dbReference type="PROSITE" id="PS50102">
    <property type="entry name" value="RRM"/>
    <property type="match status" value="1"/>
</dbReference>
<feature type="region of interest" description="Disordered" evidence="3">
    <location>
        <begin position="312"/>
        <end position="347"/>
    </location>
</feature>
<dbReference type="VEuPathDB" id="TriTrypDB:TvY486_1013360"/>
<evidence type="ECO:0000256" key="2">
    <source>
        <dbReference type="PROSITE-ProRule" id="PRU00176"/>
    </source>
</evidence>
<proteinExistence type="predicted"/>
<dbReference type="InterPro" id="IPR035979">
    <property type="entry name" value="RBD_domain_sf"/>
</dbReference>
<evidence type="ECO:0000313" key="6">
    <source>
        <dbReference type="EMBL" id="CCC52293.1"/>
    </source>
</evidence>
<dbReference type="InterPro" id="IPR032710">
    <property type="entry name" value="NTF2-like_dom_sf"/>
</dbReference>
<keyword evidence="1 2" id="KW-0694">RNA-binding</keyword>
<feature type="region of interest" description="Disordered" evidence="3">
    <location>
        <begin position="151"/>
        <end position="179"/>
    </location>
</feature>
<evidence type="ECO:0000259" key="4">
    <source>
        <dbReference type="PROSITE" id="PS50102"/>
    </source>
</evidence>
<accession>G0U4C9</accession>
<evidence type="ECO:0000256" key="3">
    <source>
        <dbReference type="SAM" id="MobiDB-lite"/>
    </source>
</evidence>
<name>G0U4C9_TRYVY</name>
<feature type="compositionally biased region" description="Basic and acidic residues" evidence="3">
    <location>
        <begin position="338"/>
        <end position="347"/>
    </location>
</feature>
<protein>
    <recommendedName>
        <fullName evidence="7">NTF2 domain-containing protein</fullName>
    </recommendedName>
</protein>
<dbReference type="GO" id="GO:0003729">
    <property type="term" value="F:mRNA binding"/>
    <property type="evidence" value="ECO:0007669"/>
    <property type="project" value="TreeGrafter"/>
</dbReference>
<sequence>MSSYASVCIIFSRGGFTLKRNKSTFTGEMSVVVERHCRVGASFSRQYYTLLVENPEKLTDFYTPNASFQHSGIKATGLQEIAAVVGRLYPMLPGALVKIDSLSSSLADNGNIEISIKGSITVPPTFVQSFTHEVVLMEHKKRPGSFGIVRDQREKSSRVDPQKRWASETPPMFAQDSPEEGVPPMEMLTPAVVSCDGPTTRQEKGLPLSNAKLAPDNSNVTLKDCKPSEESAGVGGSSTKAPSQEVRVPKSFAEAVLMRKPSEGAPNRIPVVVKASKEQKVGELKPAAEAGQGTKGAGNFVLDKSLGAAKKSQKNFVPREAEKKGVKITGGHVGGTGDGKEGASKRRDADGRVLSRFVVFYDIIVKGLPAEATEKEVREIIEPTAPVKLVKVQSQKDKRDPTITRTFAFVQLDHEALKEAGNEVKPVVAKVLEVNRGRKGPGGVRIQVDEVREKYTAAPDSGAPAGVRSEAVAEVNA</sequence>
<dbReference type="GO" id="GO:0005829">
    <property type="term" value="C:cytosol"/>
    <property type="evidence" value="ECO:0007669"/>
    <property type="project" value="TreeGrafter"/>
</dbReference>
<feature type="region of interest" description="Disordered" evidence="3">
    <location>
        <begin position="456"/>
        <end position="477"/>
    </location>
</feature>
<feature type="domain" description="NTF2" evidence="5">
    <location>
        <begin position="39"/>
        <end position="151"/>
    </location>
</feature>
<reference evidence="6" key="1">
    <citation type="journal article" date="2012" name="Proc. Natl. Acad. Sci. U.S.A.">
        <title>Antigenic diversity is generated by distinct evolutionary mechanisms in African trypanosome species.</title>
        <authorList>
            <person name="Jackson A.P."/>
            <person name="Berry A."/>
            <person name="Aslett M."/>
            <person name="Allison H.C."/>
            <person name="Burton P."/>
            <person name="Vavrova-Anderson J."/>
            <person name="Brown R."/>
            <person name="Browne H."/>
            <person name="Corton N."/>
            <person name="Hauser H."/>
            <person name="Gamble J."/>
            <person name="Gilderthorp R."/>
            <person name="Marcello L."/>
            <person name="McQuillan J."/>
            <person name="Otto T.D."/>
            <person name="Quail M.A."/>
            <person name="Sanders M.J."/>
            <person name="van Tonder A."/>
            <person name="Ginger M.L."/>
            <person name="Field M.C."/>
            <person name="Barry J.D."/>
            <person name="Hertz-Fowler C."/>
            <person name="Berriman M."/>
        </authorList>
    </citation>
    <scope>NUCLEOTIDE SEQUENCE</scope>
    <source>
        <strain evidence="6">Y486</strain>
    </source>
</reference>
<dbReference type="SUPFAM" id="SSF54427">
    <property type="entry name" value="NTF2-like"/>
    <property type="match status" value="1"/>
</dbReference>
<dbReference type="Gene3D" id="3.10.450.50">
    <property type="match status" value="1"/>
</dbReference>
<organism evidence="6">
    <name type="scientific">Trypanosoma vivax (strain Y486)</name>
    <dbReference type="NCBI Taxonomy" id="1055687"/>
    <lineage>
        <taxon>Eukaryota</taxon>
        <taxon>Discoba</taxon>
        <taxon>Euglenozoa</taxon>
        <taxon>Kinetoplastea</taxon>
        <taxon>Metakinetoplastina</taxon>
        <taxon>Trypanosomatida</taxon>
        <taxon>Trypanosomatidae</taxon>
        <taxon>Trypanosoma</taxon>
        <taxon>Duttonella</taxon>
    </lineage>
</organism>
<dbReference type="InterPro" id="IPR002075">
    <property type="entry name" value="NTF2_dom"/>
</dbReference>
<gene>
    <name evidence="6" type="ORF">TVY486_1013360</name>
</gene>
<dbReference type="InterPro" id="IPR012677">
    <property type="entry name" value="Nucleotide-bd_a/b_plait_sf"/>
</dbReference>
<evidence type="ECO:0008006" key="7">
    <source>
        <dbReference type="Google" id="ProtNLM"/>
    </source>
</evidence>
<dbReference type="PANTHER" id="PTHR10693:SF87">
    <property type="entry name" value="RRM DOMAIN-CONTAINING PROTEIN"/>
    <property type="match status" value="1"/>
</dbReference>
<dbReference type="InterPro" id="IPR018222">
    <property type="entry name" value="Nuclear_transport_factor_2_euk"/>
</dbReference>
<dbReference type="PANTHER" id="PTHR10693">
    <property type="entry name" value="RAS GTPASE-ACTIVATING PROTEIN-BINDING PROTEIN"/>
    <property type="match status" value="1"/>
</dbReference>
<dbReference type="Pfam" id="PF02136">
    <property type="entry name" value="NTF2"/>
    <property type="match status" value="1"/>
</dbReference>
<evidence type="ECO:0000256" key="1">
    <source>
        <dbReference type="ARBA" id="ARBA00022884"/>
    </source>
</evidence>
<feature type="region of interest" description="Disordered" evidence="3">
    <location>
        <begin position="196"/>
        <end position="246"/>
    </location>
</feature>